<accession>A0AA41UCV7</accession>
<dbReference type="Gene3D" id="3.10.180.10">
    <property type="entry name" value="2,3-Dihydroxybiphenyl 1,2-Dioxygenase, domain 1"/>
    <property type="match status" value="1"/>
</dbReference>
<sequence length="140" mass="15233">MPIYVNLPVADLDASKAFYEGLGFSIDPRFTDEKAAAVVLEEGITVMLLRNEFFTTFTKRPVATDGIEVINSIEAASREKADELAEKAFAIGGSVTVDPQDMGWMYSRSFADPDGHHWEVMYADEAAMAEAFAAEGTPGT</sequence>
<reference evidence="2" key="1">
    <citation type="submission" date="2022-01" db="EMBL/GenBank/DDBJ databases">
        <title>Antribacter sp. nov., isolated from Guizhou of China.</title>
        <authorList>
            <person name="Chengliang C."/>
            <person name="Ya Z."/>
        </authorList>
    </citation>
    <scope>NUCLEOTIDE SEQUENCE</scope>
    <source>
        <strain evidence="2">KLBMP 9083</strain>
    </source>
</reference>
<evidence type="ECO:0000259" key="1">
    <source>
        <dbReference type="PROSITE" id="PS51819"/>
    </source>
</evidence>
<organism evidence="2 3">
    <name type="scientific">Antribacter soli</name>
    <dbReference type="NCBI Taxonomy" id="2910976"/>
    <lineage>
        <taxon>Bacteria</taxon>
        <taxon>Bacillati</taxon>
        <taxon>Actinomycetota</taxon>
        <taxon>Actinomycetes</taxon>
        <taxon>Micrococcales</taxon>
        <taxon>Promicromonosporaceae</taxon>
        <taxon>Antribacter</taxon>
    </lineage>
</organism>
<dbReference type="Pfam" id="PF00903">
    <property type="entry name" value="Glyoxalase"/>
    <property type="match status" value="1"/>
</dbReference>
<proteinExistence type="predicted"/>
<dbReference type="Proteomes" id="UP001165405">
    <property type="component" value="Unassembled WGS sequence"/>
</dbReference>
<dbReference type="EMBL" id="JAKGSG010000042">
    <property type="protein sequence ID" value="MCF4122459.1"/>
    <property type="molecule type" value="Genomic_DNA"/>
</dbReference>
<dbReference type="AlphaFoldDB" id="A0AA41UCV7"/>
<keyword evidence="3" id="KW-1185">Reference proteome</keyword>
<feature type="domain" description="VOC" evidence="1">
    <location>
        <begin position="1"/>
        <end position="123"/>
    </location>
</feature>
<dbReference type="PROSITE" id="PS51819">
    <property type="entry name" value="VOC"/>
    <property type="match status" value="1"/>
</dbReference>
<evidence type="ECO:0000313" key="2">
    <source>
        <dbReference type="EMBL" id="MCF4122459.1"/>
    </source>
</evidence>
<dbReference type="InterPro" id="IPR037523">
    <property type="entry name" value="VOC_core"/>
</dbReference>
<evidence type="ECO:0000313" key="3">
    <source>
        <dbReference type="Proteomes" id="UP001165405"/>
    </source>
</evidence>
<dbReference type="SUPFAM" id="SSF54593">
    <property type="entry name" value="Glyoxalase/Bleomycin resistance protein/Dihydroxybiphenyl dioxygenase"/>
    <property type="match status" value="1"/>
</dbReference>
<dbReference type="RefSeq" id="WP_236090252.1">
    <property type="nucleotide sequence ID" value="NZ_JAKGSG010000042.1"/>
</dbReference>
<comment type="caution">
    <text evidence="2">The sequence shown here is derived from an EMBL/GenBank/DDBJ whole genome shotgun (WGS) entry which is preliminary data.</text>
</comment>
<dbReference type="InterPro" id="IPR029068">
    <property type="entry name" value="Glyas_Bleomycin-R_OHBP_Dase"/>
</dbReference>
<dbReference type="PANTHER" id="PTHR36503">
    <property type="entry name" value="BLR2520 PROTEIN"/>
    <property type="match status" value="1"/>
</dbReference>
<dbReference type="PANTHER" id="PTHR36503:SF2">
    <property type="entry name" value="BLR2408 PROTEIN"/>
    <property type="match status" value="1"/>
</dbReference>
<dbReference type="InterPro" id="IPR004360">
    <property type="entry name" value="Glyas_Fos-R_dOase_dom"/>
</dbReference>
<protein>
    <submittedName>
        <fullName evidence="2">VOC family protein</fullName>
    </submittedName>
</protein>
<gene>
    <name evidence="2" type="ORF">L1785_15885</name>
</gene>
<name>A0AA41UCV7_9MICO</name>